<dbReference type="EMBL" id="WKKY01000002">
    <property type="protein sequence ID" value="MSE19733.1"/>
    <property type="molecule type" value="Genomic_DNA"/>
</dbReference>
<dbReference type="InterPro" id="IPR022555">
    <property type="entry name" value="DUF2577"/>
</dbReference>
<evidence type="ECO:0000313" key="1">
    <source>
        <dbReference type="EMBL" id="MSE19733.1"/>
    </source>
</evidence>
<name>A0A844EK25_9LACO</name>
<dbReference type="RefSeq" id="WP_343509589.1">
    <property type="nucleotide sequence ID" value="NZ_JBAPMB010000018.1"/>
</dbReference>
<sequence>MAGEWMLHQMKARGGNQSDYSDVVFGTVQSVKPLKVQISNQLILTDDFITLGRHVTKHKEKMTYHDYKNDADITRTEDVIIDESLRAGDGVAMIRQDGGQQFYVFEKVADEEV</sequence>
<protein>
    <submittedName>
        <fullName evidence="1">DUF2577 domain-containing protein</fullName>
    </submittedName>
</protein>
<evidence type="ECO:0000313" key="2">
    <source>
        <dbReference type="Proteomes" id="UP000491237"/>
    </source>
</evidence>
<comment type="caution">
    <text evidence="1">The sequence shown here is derived from an EMBL/GenBank/DDBJ whole genome shotgun (WGS) entry which is preliminary data.</text>
</comment>
<dbReference type="Pfam" id="PF10844">
    <property type="entry name" value="DUF2577"/>
    <property type="match status" value="1"/>
</dbReference>
<organism evidence="1 2">
    <name type="scientific">Lentilactobacillus parabuchneri</name>
    <dbReference type="NCBI Taxonomy" id="152331"/>
    <lineage>
        <taxon>Bacteria</taxon>
        <taxon>Bacillati</taxon>
        <taxon>Bacillota</taxon>
        <taxon>Bacilli</taxon>
        <taxon>Lactobacillales</taxon>
        <taxon>Lactobacillaceae</taxon>
        <taxon>Lentilactobacillus</taxon>
    </lineage>
</organism>
<proteinExistence type="predicted"/>
<dbReference type="Proteomes" id="UP000491237">
    <property type="component" value="Unassembled WGS sequence"/>
</dbReference>
<gene>
    <name evidence="1" type="ORF">GKC44_00335</name>
</gene>
<dbReference type="AlphaFoldDB" id="A0A844EK25"/>
<accession>A0A844EK25</accession>
<reference evidence="1 2" key="1">
    <citation type="submission" date="2019-11" db="EMBL/GenBank/DDBJ databases">
        <title>Draft Genome Sequence of Plant Growth-Promoting Rhizosphere-Associated Bacteria.</title>
        <authorList>
            <person name="Vasilyev I.Y."/>
            <person name="Radchenko V."/>
            <person name="Ilnitskaya E.V."/>
        </authorList>
    </citation>
    <scope>NUCLEOTIDE SEQUENCE [LARGE SCALE GENOMIC DNA]</scope>
    <source>
        <strain evidence="1 2">VRA_07sq_f</strain>
    </source>
</reference>